<organism evidence="1 2">
    <name type="scientific">Alienimonas chondri</name>
    <dbReference type="NCBI Taxonomy" id="2681879"/>
    <lineage>
        <taxon>Bacteria</taxon>
        <taxon>Pseudomonadati</taxon>
        <taxon>Planctomycetota</taxon>
        <taxon>Planctomycetia</taxon>
        <taxon>Planctomycetales</taxon>
        <taxon>Planctomycetaceae</taxon>
        <taxon>Alienimonas</taxon>
    </lineage>
</organism>
<evidence type="ECO:0008006" key="3">
    <source>
        <dbReference type="Google" id="ProtNLM"/>
    </source>
</evidence>
<comment type="caution">
    <text evidence="1">The sequence shown here is derived from an EMBL/GenBank/DDBJ whole genome shotgun (WGS) entry which is preliminary data.</text>
</comment>
<evidence type="ECO:0000313" key="1">
    <source>
        <dbReference type="EMBL" id="NNJ26095.1"/>
    </source>
</evidence>
<dbReference type="EMBL" id="WTPX01000061">
    <property type="protein sequence ID" value="NNJ26095.1"/>
    <property type="molecule type" value="Genomic_DNA"/>
</dbReference>
<dbReference type="RefSeq" id="WP_171186771.1">
    <property type="nucleotide sequence ID" value="NZ_WTPX01000061.1"/>
</dbReference>
<gene>
    <name evidence="1" type="ORF">LzC2_21740</name>
</gene>
<name>A0ABX1VDB0_9PLAN</name>
<evidence type="ECO:0000313" key="2">
    <source>
        <dbReference type="Proteomes" id="UP000609651"/>
    </source>
</evidence>
<dbReference type="InterPro" id="IPR032675">
    <property type="entry name" value="LRR_dom_sf"/>
</dbReference>
<dbReference type="PANTHER" id="PTHR12904:SF23">
    <property type="entry name" value="PROTEIN ZER-1 HOMOLOG"/>
    <property type="match status" value="1"/>
</dbReference>
<dbReference type="SUPFAM" id="SSF52058">
    <property type="entry name" value="L domain-like"/>
    <property type="match status" value="1"/>
</dbReference>
<protein>
    <recommendedName>
        <fullName evidence="3">Leucine-rich repeat domain-containing protein</fullName>
    </recommendedName>
</protein>
<dbReference type="InterPro" id="IPR051341">
    <property type="entry name" value="Zyg-11_UBL_adapter"/>
</dbReference>
<keyword evidence="2" id="KW-1185">Reference proteome</keyword>
<dbReference type="Proteomes" id="UP000609651">
    <property type="component" value="Unassembled WGS sequence"/>
</dbReference>
<reference evidence="1 2" key="1">
    <citation type="journal article" date="2020" name="Syst. Appl. Microbiol.">
        <title>Alienimonas chondri sp. nov., a novel planctomycete isolated from the biofilm of the red alga Chondrus crispus.</title>
        <authorList>
            <person name="Vitorino I."/>
            <person name="Albuquerque L."/>
            <person name="Wiegand S."/>
            <person name="Kallscheuer N."/>
            <person name="da Costa M.S."/>
            <person name="Lobo-da-Cunha A."/>
            <person name="Jogler C."/>
            <person name="Lage O.M."/>
        </authorList>
    </citation>
    <scope>NUCLEOTIDE SEQUENCE [LARGE SCALE GENOMIC DNA]</scope>
    <source>
        <strain evidence="1 2">LzC2</strain>
    </source>
</reference>
<dbReference type="PANTHER" id="PTHR12904">
    <property type="match status" value="1"/>
</dbReference>
<proteinExistence type="predicted"/>
<sequence>MGQDDSSKKARAALRAARRRRDTELRWGDLEWSPSSIPDEIETLDALESLDVNAEAITDFWPLAKFTQLRALGIYSVRDVDLTPLGRLRGLQTLQVTGDGVTNLEFIRPLTDLDSLVVQGPIDDWGPLSGLAKLKHLAIQSDDQTDIAPLSRLSRLESLSMTDGDVSDLSPLSRLTKLQVLEFYWGFPKDIRPLASLTSLKKLKLYATYEVTDLSPLFGLTNLRRVELSDCTGLSHQEVDRLRAALPKCEVR</sequence>
<dbReference type="Gene3D" id="3.80.10.10">
    <property type="entry name" value="Ribonuclease Inhibitor"/>
    <property type="match status" value="1"/>
</dbReference>
<accession>A0ABX1VDB0</accession>